<dbReference type="InterPro" id="IPR038301">
    <property type="entry name" value="AraC-like_sf"/>
</dbReference>
<reference evidence="1 2" key="1">
    <citation type="submission" date="2018-05" db="EMBL/GenBank/DDBJ databases">
        <title>Complete Genome Sequence of the Nonylphenol-Degrading Bacterium Sphingobium amiense DSM 16289T.</title>
        <authorList>
            <person name="Ootsuka M."/>
            <person name="Nishizawa T."/>
            <person name="Ohta H."/>
        </authorList>
    </citation>
    <scope>NUCLEOTIDE SEQUENCE [LARGE SCALE GENOMIC DNA]</scope>
    <source>
        <strain evidence="1 2">DSM 16289</strain>
    </source>
</reference>
<dbReference type="Gene3D" id="1.10.8.930">
    <property type="entry name" value="Protein of unknown function DUF1465"/>
    <property type="match status" value="1"/>
</dbReference>
<sequence>MGQRAKAGRAPLTDGVDYGICKPMRSAASLDRGLHRRLVDGLYIEAMVMADEARSYFDRGAEGEEGVTDPLRRVAFACESLKVTTRLMHVIAWLLSQRAWQRGEIGDADLADEKYRLGRAALTEPAQAEGFAFAARSLIEGSQDLYDRVARLQDRFDRMMGEGEAQDASPARALLDRLSQSF</sequence>
<evidence type="ECO:0000313" key="1">
    <source>
        <dbReference type="EMBL" id="BBD98164.1"/>
    </source>
</evidence>
<dbReference type="AlphaFoldDB" id="A0A494W0N6"/>
<dbReference type="EMBL" id="AP018664">
    <property type="protein sequence ID" value="BBD98164.1"/>
    <property type="molecule type" value="Genomic_DNA"/>
</dbReference>
<dbReference type="Pfam" id="PF07323">
    <property type="entry name" value="DUF1465"/>
    <property type="match status" value="1"/>
</dbReference>
<evidence type="ECO:0000313" key="2">
    <source>
        <dbReference type="Proteomes" id="UP000279959"/>
    </source>
</evidence>
<dbReference type="InterPro" id="IPR010848">
    <property type="entry name" value="DUF1465"/>
</dbReference>
<name>A0A494W0N6_9SPHN</name>
<keyword evidence="2" id="KW-1185">Reference proteome</keyword>
<accession>A0A494W0N6</accession>
<organism evidence="1 2">
    <name type="scientific">Sphingobium amiense</name>
    <dbReference type="NCBI Taxonomy" id="135719"/>
    <lineage>
        <taxon>Bacteria</taxon>
        <taxon>Pseudomonadati</taxon>
        <taxon>Pseudomonadota</taxon>
        <taxon>Alphaproteobacteria</taxon>
        <taxon>Sphingomonadales</taxon>
        <taxon>Sphingomonadaceae</taxon>
        <taxon>Sphingobium</taxon>
    </lineage>
</organism>
<gene>
    <name evidence="1" type="ORF">SAMIE_1016650</name>
</gene>
<dbReference type="Proteomes" id="UP000279959">
    <property type="component" value="Chromosome"/>
</dbReference>
<protein>
    <submittedName>
        <fullName evidence="1">DUF1465 domain-containing protein</fullName>
    </submittedName>
</protein>
<proteinExistence type="predicted"/>
<dbReference type="KEGG" id="sami:SAMIE_1016650"/>